<gene>
    <name evidence="4" type="ORF">COLO4_05373</name>
</gene>
<keyword evidence="1" id="KW-0694">RNA-binding</keyword>
<dbReference type="OrthoDB" id="1002578at2759"/>
<feature type="region of interest" description="Disordered" evidence="2">
    <location>
        <begin position="306"/>
        <end position="332"/>
    </location>
</feature>
<dbReference type="AlphaFoldDB" id="A0A1R3KR55"/>
<dbReference type="EMBL" id="AWUE01012328">
    <property type="protein sequence ID" value="OMP09544.1"/>
    <property type="molecule type" value="Genomic_DNA"/>
</dbReference>
<feature type="compositionally biased region" description="Low complexity" evidence="2">
    <location>
        <begin position="315"/>
        <end position="330"/>
    </location>
</feature>
<name>A0A1R3KR55_9ROSI</name>
<sequence length="583" mass="64836">MQPKTIQGEKGTNKEEGRQEMTLPERVRSGGNHVNKSSRQRKGSIRTNRSSGRNIGTSKDWGHLNFGHRASHNNNDRSIPVSSRDIPVVHTTTRKLNGRSLQAWVPKNRSKGNKTHYPEWISKLFSVYVGGLGREVSLGVLWKSFSTFGVVVDAYIPSLQRRSRKGLGYGFVKYQKQQEAQKAVDSGANLKVLEHTMSVVGKSYGGADCNEVKEEFGKDGLLVQVASLSNLKTPIMFPSTDSMESSLKSHVGIFSRFLSFYAIKASLKAWGTVGGKHIKTHESTLSKSFLKAAWILVEADSKGDIPNVISGRETSNQSQSRSSPPVSVNSLGTRNVLSGSSKNLYGSVERMNNLSASCPLEIESCNLESPTLENNCCRILIGSVGNQSVVPESNFVSGSPVASDRSWANSKFGYMSASISNLESDIQQIEEQLAANGDNSDLRDKLYHYKEKGKLNHLDLLPRIESVNKCSSIWKNILIPRRHEHTDIASLSYGMSTIVGNGKNIKFWLDHWIGDGPLNLRFPRIFSLAVDKDARIADLRTLDNAEWRWSIRLKRNLFSWETEQWNDLQVPVLGYAVLLLLLV</sequence>
<feature type="domain" description="RRM" evidence="3">
    <location>
        <begin position="125"/>
        <end position="219"/>
    </location>
</feature>
<dbReference type="Proteomes" id="UP000187203">
    <property type="component" value="Unassembled WGS sequence"/>
</dbReference>
<reference evidence="5" key="1">
    <citation type="submission" date="2013-09" db="EMBL/GenBank/DDBJ databases">
        <title>Corchorus olitorius genome sequencing.</title>
        <authorList>
            <person name="Alam M."/>
            <person name="Haque M.S."/>
            <person name="Islam M.S."/>
            <person name="Emdad E.M."/>
            <person name="Islam M.M."/>
            <person name="Ahmed B."/>
            <person name="Halim A."/>
            <person name="Hossen Q.M.M."/>
            <person name="Hossain M.Z."/>
            <person name="Ahmed R."/>
            <person name="Khan M.M."/>
            <person name="Islam R."/>
            <person name="Rashid M.M."/>
            <person name="Khan S.A."/>
            <person name="Rahman M.S."/>
            <person name="Alam M."/>
            <person name="Yahiya A.S."/>
            <person name="Khan M.S."/>
            <person name="Azam M.S."/>
            <person name="Haque T."/>
            <person name="Lashkar M.Z.H."/>
            <person name="Akhand A.I."/>
            <person name="Morshed G."/>
            <person name="Roy S."/>
            <person name="Uddin K.S."/>
            <person name="Rabeya T."/>
            <person name="Hossain A.S."/>
            <person name="Chowdhury A."/>
            <person name="Snigdha A.R."/>
            <person name="Mortoza M.S."/>
            <person name="Matin S.A."/>
            <person name="Hoque S.M.E."/>
            <person name="Islam M.K."/>
            <person name="Roy D.K."/>
            <person name="Haider R."/>
            <person name="Moosa M.M."/>
            <person name="Elias S.M."/>
            <person name="Hasan A.M."/>
            <person name="Jahan S."/>
            <person name="Shafiuddin M."/>
            <person name="Mahmood N."/>
            <person name="Shommy N.S."/>
        </authorList>
    </citation>
    <scope>NUCLEOTIDE SEQUENCE [LARGE SCALE GENOMIC DNA]</scope>
    <source>
        <strain evidence="5">cv. O-4</strain>
    </source>
</reference>
<dbReference type="InterPro" id="IPR000504">
    <property type="entry name" value="RRM_dom"/>
</dbReference>
<dbReference type="SMART" id="SM00360">
    <property type="entry name" value="RRM"/>
    <property type="match status" value="1"/>
</dbReference>
<dbReference type="PROSITE" id="PS50102">
    <property type="entry name" value="RRM"/>
    <property type="match status" value="1"/>
</dbReference>
<dbReference type="InterPro" id="IPR012677">
    <property type="entry name" value="Nucleotide-bd_a/b_plait_sf"/>
</dbReference>
<evidence type="ECO:0000259" key="3">
    <source>
        <dbReference type="PROSITE" id="PS50102"/>
    </source>
</evidence>
<evidence type="ECO:0000256" key="2">
    <source>
        <dbReference type="SAM" id="MobiDB-lite"/>
    </source>
</evidence>
<dbReference type="Pfam" id="PF00076">
    <property type="entry name" value="RRM_1"/>
    <property type="match status" value="1"/>
</dbReference>
<evidence type="ECO:0000256" key="1">
    <source>
        <dbReference type="PROSITE-ProRule" id="PRU00176"/>
    </source>
</evidence>
<keyword evidence="5" id="KW-1185">Reference proteome</keyword>
<feature type="compositionally biased region" description="Polar residues" evidence="2">
    <location>
        <begin position="72"/>
        <end position="81"/>
    </location>
</feature>
<feature type="region of interest" description="Disordered" evidence="2">
    <location>
        <begin position="1"/>
        <end position="82"/>
    </location>
</feature>
<proteinExistence type="predicted"/>
<evidence type="ECO:0000313" key="4">
    <source>
        <dbReference type="EMBL" id="OMP09544.1"/>
    </source>
</evidence>
<dbReference type="PANTHER" id="PTHR36617:SF15">
    <property type="entry name" value="REVERSE TRANSCRIPTASE ZINC-BINDING DOMAIN-CONTAINING PROTEIN"/>
    <property type="match status" value="1"/>
</dbReference>
<feature type="compositionally biased region" description="Basic and acidic residues" evidence="2">
    <location>
        <begin position="11"/>
        <end position="28"/>
    </location>
</feature>
<feature type="compositionally biased region" description="Polar residues" evidence="2">
    <location>
        <begin position="45"/>
        <end position="57"/>
    </location>
</feature>
<dbReference type="PANTHER" id="PTHR36617">
    <property type="entry name" value="PROTEIN, PUTATIVE-RELATED"/>
    <property type="match status" value="1"/>
</dbReference>
<organism evidence="4 5">
    <name type="scientific">Corchorus olitorius</name>
    <dbReference type="NCBI Taxonomy" id="93759"/>
    <lineage>
        <taxon>Eukaryota</taxon>
        <taxon>Viridiplantae</taxon>
        <taxon>Streptophyta</taxon>
        <taxon>Embryophyta</taxon>
        <taxon>Tracheophyta</taxon>
        <taxon>Spermatophyta</taxon>
        <taxon>Magnoliopsida</taxon>
        <taxon>eudicotyledons</taxon>
        <taxon>Gunneridae</taxon>
        <taxon>Pentapetalae</taxon>
        <taxon>rosids</taxon>
        <taxon>malvids</taxon>
        <taxon>Malvales</taxon>
        <taxon>Malvaceae</taxon>
        <taxon>Grewioideae</taxon>
        <taxon>Apeibeae</taxon>
        <taxon>Corchorus</taxon>
    </lineage>
</organism>
<accession>A0A1R3KR55</accession>
<dbReference type="GO" id="GO:0003723">
    <property type="term" value="F:RNA binding"/>
    <property type="evidence" value="ECO:0007669"/>
    <property type="project" value="UniProtKB-UniRule"/>
</dbReference>
<dbReference type="InterPro" id="IPR035979">
    <property type="entry name" value="RBD_domain_sf"/>
</dbReference>
<dbReference type="Gene3D" id="3.30.70.330">
    <property type="match status" value="1"/>
</dbReference>
<dbReference type="CDD" id="cd00590">
    <property type="entry name" value="RRM_SF"/>
    <property type="match status" value="1"/>
</dbReference>
<dbReference type="STRING" id="93759.A0A1R3KR55"/>
<protein>
    <recommendedName>
        <fullName evidence="3">RRM domain-containing protein</fullName>
    </recommendedName>
</protein>
<dbReference type="SUPFAM" id="SSF54928">
    <property type="entry name" value="RNA-binding domain, RBD"/>
    <property type="match status" value="1"/>
</dbReference>
<evidence type="ECO:0000313" key="5">
    <source>
        <dbReference type="Proteomes" id="UP000187203"/>
    </source>
</evidence>
<comment type="caution">
    <text evidence="4">The sequence shown here is derived from an EMBL/GenBank/DDBJ whole genome shotgun (WGS) entry which is preliminary data.</text>
</comment>